<keyword evidence="3" id="KW-0633">Potassium transport</keyword>
<dbReference type="Gene3D" id="3.30.70.1450">
    <property type="entry name" value="Regulator of K+ conductance, C-terminal domain"/>
    <property type="match status" value="2"/>
</dbReference>
<dbReference type="InterPro" id="IPR028325">
    <property type="entry name" value="VG_K_chnl"/>
</dbReference>
<feature type="domain" description="RCK C-terminal" evidence="12">
    <location>
        <begin position="255"/>
        <end position="320"/>
    </location>
</feature>
<keyword evidence="2" id="KW-0813">Transport</keyword>
<evidence type="ECO:0000256" key="1">
    <source>
        <dbReference type="ARBA" id="ARBA00004141"/>
    </source>
</evidence>
<name>A0A9D2VZM4_9FIRM</name>
<comment type="subcellular location">
    <subcellularLocation>
        <location evidence="1">Membrane</location>
        <topology evidence="1">Multi-pass membrane protein</topology>
    </subcellularLocation>
</comment>
<dbReference type="PRINTS" id="PR00169">
    <property type="entry name" value="KCHANNEL"/>
</dbReference>
<organism evidence="13 14">
    <name type="scientific">Merdimonas faecis</name>
    <dbReference type="NCBI Taxonomy" id="1653435"/>
    <lineage>
        <taxon>Bacteria</taxon>
        <taxon>Bacillati</taxon>
        <taxon>Bacillota</taxon>
        <taxon>Clostridia</taxon>
        <taxon>Lachnospirales</taxon>
        <taxon>Lachnospiraceae</taxon>
        <taxon>Merdimonas</taxon>
    </lineage>
</organism>
<feature type="transmembrane region" description="Helical" evidence="11">
    <location>
        <begin position="98"/>
        <end position="120"/>
    </location>
</feature>
<feature type="transmembrane region" description="Helical" evidence="11">
    <location>
        <begin position="31"/>
        <end position="49"/>
    </location>
</feature>
<dbReference type="SUPFAM" id="SSF81324">
    <property type="entry name" value="Voltage-gated potassium channels"/>
    <property type="match status" value="1"/>
</dbReference>
<dbReference type="GO" id="GO:0005249">
    <property type="term" value="F:voltage-gated potassium channel activity"/>
    <property type="evidence" value="ECO:0007669"/>
    <property type="project" value="InterPro"/>
</dbReference>
<dbReference type="Gene3D" id="1.10.287.70">
    <property type="match status" value="1"/>
</dbReference>
<evidence type="ECO:0000259" key="12">
    <source>
        <dbReference type="PROSITE" id="PS51202"/>
    </source>
</evidence>
<feature type="transmembrane region" description="Helical" evidence="11">
    <location>
        <begin position="195"/>
        <end position="212"/>
    </location>
</feature>
<feature type="transmembrane region" description="Helical" evidence="11">
    <location>
        <begin position="224"/>
        <end position="248"/>
    </location>
</feature>
<evidence type="ECO:0000313" key="13">
    <source>
        <dbReference type="EMBL" id="HJH50637.1"/>
    </source>
</evidence>
<dbReference type="Proteomes" id="UP000813420">
    <property type="component" value="Unassembled WGS sequence"/>
</dbReference>
<dbReference type="SUPFAM" id="SSF116726">
    <property type="entry name" value="TrkA C-terminal domain-like"/>
    <property type="match status" value="2"/>
</dbReference>
<feature type="domain" description="RCK C-terminal" evidence="12">
    <location>
        <begin position="321"/>
        <end position="402"/>
    </location>
</feature>
<protein>
    <submittedName>
        <fullName evidence="13">Ion transporter</fullName>
    </submittedName>
</protein>
<keyword evidence="6" id="KW-0630">Potassium</keyword>
<dbReference type="InterPro" id="IPR005821">
    <property type="entry name" value="Ion_trans_dom"/>
</dbReference>
<evidence type="ECO:0000313" key="14">
    <source>
        <dbReference type="Proteomes" id="UP000813420"/>
    </source>
</evidence>
<accession>A0A9D2VZM4</accession>
<evidence type="ECO:0000256" key="8">
    <source>
        <dbReference type="ARBA" id="ARBA00023065"/>
    </source>
</evidence>
<dbReference type="EMBL" id="DYXE01000086">
    <property type="protein sequence ID" value="HJH50637.1"/>
    <property type="molecule type" value="Genomic_DNA"/>
</dbReference>
<keyword evidence="8" id="KW-0406">Ion transport</keyword>
<evidence type="ECO:0000256" key="9">
    <source>
        <dbReference type="ARBA" id="ARBA00023136"/>
    </source>
</evidence>
<dbReference type="RefSeq" id="WP_270643703.1">
    <property type="nucleotide sequence ID" value="NZ_DYXE01000086.1"/>
</dbReference>
<sequence>MSPQWEKRRKRVFEIIEVGTKYDYPSRAYDLFNAFCILLNLTTSIMYTFHDLKYKYGELLVTLDEATVALFFVDYILRVWTAKYLYPQLSQPLAIRKYVLSFTGVVDLLCFLPHYLPIFFPSGAVAFRMLRIIRIFRLFRINSYYDSLNVIGEVIAGKKQQLMSSVFIILMLMLGSSLCMYSLEHEAQPEVFQNAFSGIWWAASTLLTVGYGDIYPVTTLGKMFGIFITFLGVGMVAIPTGIISAGFVDQYSRIKRISEYGQESDIHFIRLPLSEQDEWTDHTIHQLHLPDRIIVAAIQREYKILVPRGNMMLRAGDVLILGAESFHDPKERIKLKELVLQRSHPWIGERIRDLNISRHSIVVLVKRQKKVLIPNGKMILREGDVVIIYTQAHMSDAEDIDL</sequence>
<dbReference type="PANTHER" id="PTHR11537:SF254">
    <property type="entry name" value="POTASSIUM VOLTAGE-GATED CHANNEL PROTEIN SHAB"/>
    <property type="match status" value="1"/>
</dbReference>
<dbReference type="Pfam" id="PF00520">
    <property type="entry name" value="Ion_trans"/>
    <property type="match status" value="1"/>
</dbReference>
<reference evidence="13" key="1">
    <citation type="journal article" date="2021" name="PeerJ">
        <title>Extensive microbial diversity within the chicken gut microbiome revealed by metagenomics and culture.</title>
        <authorList>
            <person name="Gilroy R."/>
            <person name="Ravi A."/>
            <person name="Getino M."/>
            <person name="Pursley I."/>
            <person name="Horton D.L."/>
            <person name="Alikhan N.F."/>
            <person name="Baker D."/>
            <person name="Gharbi K."/>
            <person name="Hall N."/>
            <person name="Watson M."/>
            <person name="Adriaenssens E.M."/>
            <person name="Foster-Nyarko E."/>
            <person name="Jarju S."/>
            <person name="Secka A."/>
            <person name="Antonio M."/>
            <person name="Oren A."/>
            <person name="Chaudhuri R.R."/>
            <person name="La Ragione R."/>
            <person name="Hildebrand F."/>
            <person name="Pallen M.J."/>
        </authorList>
    </citation>
    <scope>NUCLEOTIDE SEQUENCE</scope>
    <source>
        <strain evidence="13">USAMLcec4-12693</strain>
    </source>
</reference>
<evidence type="ECO:0000256" key="6">
    <source>
        <dbReference type="ARBA" id="ARBA00022958"/>
    </source>
</evidence>
<dbReference type="InterPro" id="IPR036721">
    <property type="entry name" value="RCK_C_sf"/>
</dbReference>
<reference evidence="13" key="2">
    <citation type="submission" date="2021-09" db="EMBL/GenBank/DDBJ databases">
        <authorList>
            <person name="Gilroy R."/>
        </authorList>
    </citation>
    <scope>NUCLEOTIDE SEQUENCE</scope>
    <source>
        <strain evidence="13">USAMLcec4-12693</strain>
    </source>
</reference>
<keyword evidence="5" id="KW-0631">Potassium channel</keyword>
<keyword evidence="10" id="KW-0407">Ion channel</keyword>
<dbReference type="PROSITE" id="PS51202">
    <property type="entry name" value="RCK_C"/>
    <property type="match status" value="2"/>
</dbReference>
<evidence type="ECO:0000256" key="3">
    <source>
        <dbReference type="ARBA" id="ARBA00022538"/>
    </source>
</evidence>
<dbReference type="GO" id="GO:0001508">
    <property type="term" value="P:action potential"/>
    <property type="evidence" value="ECO:0007669"/>
    <property type="project" value="TreeGrafter"/>
</dbReference>
<dbReference type="InterPro" id="IPR006037">
    <property type="entry name" value="RCK_C"/>
</dbReference>
<evidence type="ECO:0000256" key="10">
    <source>
        <dbReference type="ARBA" id="ARBA00023303"/>
    </source>
</evidence>
<dbReference type="PANTHER" id="PTHR11537">
    <property type="entry name" value="VOLTAGE-GATED POTASSIUM CHANNEL"/>
    <property type="match status" value="1"/>
</dbReference>
<dbReference type="Pfam" id="PF02080">
    <property type="entry name" value="TrkA_C"/>
    <property type="match status" value="2"/>
</dbReference>
<evidence type="ECO:0000256" key="11">
    <source>
        <dbReference type="SAM" id="Phobius"/>
    </source>
</evidence>
<comment type="caution">
    <text evidence="13">The sequence shown here is derived from an EMBL/GenBank/DDBJ whole genome shotgun (WGS) entry which is preliminary data.</text>
</comment>
<dbReference type="AlphaFoldDB" id="A0A9D2VZM4"/>
<gene>
    <name evidence="13" type="ORF">K8V39_10280</name>
</gene>
<keyword evidence="4 11" id="KW-0812">Transmembrane</keyword>
<keyword evidence="7 11" id="KW-1133">Transmembrane helix</keyword>
<dbReference type="GO" id="GO:0008076">
    <property type="term" value="C:voltage-gated potassium channel complex"/>
    <property type="evidence" value="ECO:0007669"/>
    <property type="project" value="InterPro"/>
</dbReference>
<keyword evidence="9 11" id="KW-0472">Membrane</keyword>
<evidence type="ECO:0000256" key="5">
    <source>
        <dbReference type="ARBA" id="ARBA00022826"/>
    </source>
</evidence>
<proteinExistence type="predicted"/>
<feature type="transmembrane region" description="Helical" evidence="11">
    <location>
        <begin position="162"/>
        <end position="183"/>
    </location>
</feature>
<evidence type="ECO:0000256" key="4">
    <source>
        <dbReference type="ARBA" id="ARBA00022692"/>
    </source>
</evidence>
<evidence type="ECO:0000256" key="2">
    <source>
        <dbReference type="ARBA" id="ARBA00022448"/>
    </source>
</evidence>
<evidence type="ECO:0000256" key="7">
    <source>
        <dbReference type="ARBA" id="ARBA00022989"/>
    </source>
</evidence>